<evidence type="ECO:0000259" key="7">
    <source>
        <dbReference type="Pfam" id="PF01028"/>
    </source>
</evidence>
<dbReference type="Gene3D" id="3.90.15.10">
    <property type="entry name" value="Topoisomerase I, Chain A, domain 3"/>
    <property type="match status" value="1"/>
</dbReference>
<comment type="similarity">
    <text evidence="2">Belongs to the type IB topoisomerase family.</text>
</comment>
<gene>
    <name evidence="9" type="ORF">ACFSYS_04605</name>
</gene>
<dbReference type="SUPFAM" id="SSF55869">
    <property type="entry name" value="DNA topoisomerase I domain"/>
    <property type="match status" value="1"/>
</dbReference>
<dbReference type="InterPro" id="IPR014711">
    <property type="entry name" value="TopoI_cat_a-hlx-sub_euk"/>
</dbReference>
<dbReference type="InterPro" id="IPR011010">
    <property type="entry name" value="DNA_brk_join_enz"/>
</dbReference>
<comment type="catalytic activity">
    <reaction evidence="1">
        <text>ATP-independent breakage of single-stranded DNA, followed by passage and rejoining.</text>
        <dbReference type="EC" id="5.6.2.1"/>
    </reaction>
</comment>
<evidence type="ECO:0000259" key="8">
    <source>
        <dbReference type="Pfam" id="PF21338"/>
    </source>
</evidence>
<name>A0ABW5X1A6_9FLAO</name>
<evidence type="ECO:0000256" key="2">
    <source>
        <dbReference type="ARBA" id="ARBA00006645"/>
    </source>
</evidence>
<dbReference type="Proteomes" id="UP001597438">
    <property type="component" value="Unassembled WGS sequence"/>
</dbReference>
<dbReference type="SUPFAM" id="SSF56349">
    <property type="entry name" value="DNA breaking-rejoining enzymes"/>
    <property type="match status" value="1"/>
</dbReference>
<feature type="domain" description="DNA topoisomerase I catalytic core eukaryotic-type" evidence="7">
    <location>
        <begin position="105"/>
        <end position="318"/>
    </location>
</feature>
<accession>A0ABW5X1A6</accession>
<dbReference type="PROSITE" id="PS52038">
    <property type="entry name" value="TOPO_IB_2"/>
    <property type="match status" value="1"/>
</dbReference>
<evidence type="ECO:0000256" key="5">
    <source>
        <dbReference type="ARBA" id="ARBA00023125"/>
    </source>
</evidence>
<sequence>MTLTPNDVNTIMTDTHEAVKLANLVYVSEKHLSIRRKKVGRGFSYYKEENKVSDKDILDRIKKLVIPPAWEEVKITHLTNGHLQVVGRDEKNRKQYLYHPIWSKVRNETKFFKMTAFGKILPKIRKQVNKDLELKGMPRRKVLALVVRLLEETHIRIGNHYYAKNNNTYGLSTFRTKHVKTFDEGIKFEFVGKKGKEHSITVENKKLIDLINRCEEIPGWELFKFYDENGEKQSVDSGMINDYIHELSGDQFSAKDFRTWSATKIFFETLIEKGYDHEEKQNKKNILAAFDSAAEGLGNTRAVCRSYYVHPKVVNTYETGEIVPYFKKVRGDKKPTYDELSETEKAIQNLIKDYEIEIKE</sequence>
<proteinExistence type="inferred from homology"/>
<evidence type="ECO:0000256" key="6">
    <source>
        <dbReference type="ARBA" id="ARBA00023235"/>
    </source>
</evidence>
<dbReference type="EC" id="5.6.2.1" evidence="3"/>
<dbReference type="Gene3D" id="3.30.66.10">
    <property type="entry name" value="DNA topoisomerase I domain"/>
    <property type="match status" value="1"/>
</dbReference>
<feature type="domain" description="DNA topoisomerase IB N-terminal" evidence="8">
    <location>
        <begin position="42"/>
        <end position="89"/>
    </location>
</feature>
<dbReference type="RefSeq" id="WP_251741670.1">
    <property type="nucleotide sequence ID" value="NZ_JBHUOJ010000009.1"/>
</dbReference>
<evidence type="ECO:0000313" key="10">
    <source>
        <dbReference type="Proteomes" id="UP001597438"/>
    </source>
</evidence>
<organism evidence="9 10">
    <name type="scientific">Christiangramia antarctica</name>
    <dbReference type="NCBI Taxonomy" id="2058158"/>
    <lineage>
        <taxon>Bacteria</taxon>
        <taxon>Pseudomonadati</taxon>
        <taxon>Bacteroidota</taxon>
        <taxon>Flavobacteriia</taxon>
        <taxon>Flavobacteriales</taxon>
        <taxon>Flavobacteriaceae</taxon>
        <taxon>Christiangramia</taxon>
    </lineage>
</organism>
<dbReference type="InterPro" id="IPR035447">
    <property type="entry name" value="DNA_topo_I_N_sf"/>
</dbReference>
<dbReference type="Pfam" id="PF01028">
    <property type="entry name" value="Topoisom_I"/>
    <property type="match status" value="1"/>
</dbReference>
<evidence type="ECO:0000313" key="9">
    <source>
        <dbReference type="EMBL" id="MFD2832557.1"/>
    </source>
</evidence>
<dbReference type="PRINTS" id="PR00416">
    <property type="entry name" value="EUTPISMRASEI"/>
</dbReference>
<dbReference type="Gene3D" id="1.10.132.120">
    <property type="match status" value="1"/>
</dbReference>
<evidence type="ECO:0000256" key="1">
    <source>
        <dbReference type="ARBA" id="ARBA00000213"/>
    </source>
</evidence>
<dbReference type="InterPro" id="IPR013500">
    <property type="entry name" value="TopoI_cat_euk"/>
</dbReference>
<evidence type="ECO:0000256" key="4">
    <source>
        <dbReference type="ARBA" id="ARBA00023029"/>
    </source>
</evidence>
<keyword evidence="6" id="KW-0413">Isomerase</keyword>
<comment type="caution">
    <text evidence="9">The sequence shown here is derived from an EMBL/GenBank/DDBJ whole genome shotgun (WGS) entry which is preliminary data.</text>
</comment>
<protein>
    <recommendedName>
        <fullName evidence="3">DNA topoisomerase</fullName>
        <ecNumber evidence="3">5.6.2.1</ecNumber>
    </recommendedName>
</protein>
<reference evidence="10" key="1">
    <citation type="journal article" date="2019" name="Int. J. Syst. Evol. Microbiol.">
        <title>The Global Catalogue of Microorganisms (GCM) 10K type strain sequencing project: providing services to taxonomists for standard genome sequencing and annotation.</title>
        <authorList>
            <consortium name="The Broad Institute Genomics Platform"/>
            <consortium name="The Broad Institute Genome Sequencing Center for Infectious Disease"/>
            <person name="Wu L."/>
            <person name="Ma J."/>
        </authorList>
    </citation>
    <scope>NUCLEOTIDE SEQUENCE [LARGE SCALE GENOMIC DNA]</scope>
    <source>
        <strain evidence="10">KCTC 52925</strain>
    </source>
</reference>
<dbReference type="InterPro" id="IPR001631">
    <property type="entry name" value="TopoI"/>
</dbReference>
<dbReference type="Pfam" id="PF21338">
    <property type="entry name" value="Top1B_N_bact"/>
    <property type="match status" value="1"/>
</dbReference>
<dbReference type="InterPro" id="IPR049331">
    <property type="entry name" value="Top1B_N_bact"/>
</dbReference>
<keyword evidence="5" id="KW-0238">DNA-binding</keyword>
<keyword evidence="10" id="KW-1185">Reference proteome</keyword>
<dbReference type="EMBL" id="JBHUOJ010000009">
    <property type="protein sequence ID" value="MFD2832557.1"/>
    <property type="molecule type" value="Genomic_DNA"/>
</dbReference>
<keyword evidence="4" id="KW-0799">Topoisomerase</keyword>
<evidence type="ECO:0000256" key="3">
    <source>
        <dbReference type="ARBA" id="ARBA00012891"/>
    </source>
</evidence>